<evidence type="ECO:0000256" key="2">
    <source>
        <dbReference type="ARBA" id="ARBA00022630"/>
    </source>
</evidence>
<dbReference type="InterPro" id="IPR006076">
    <property type="entry name" value="FAD-dep_OxRdtase"/>
</dbReference>
<dbReference type="Pfam" id="PF01266">
    <property type="entry name" value="DAO"/>
    <property type="match status" value="1"/>
</dbReference>
<evidence type="ECO:0000256" key="1">
    <source>
        <dbReference type="ARBA" id="ARBA00001974"/>
    </source>
</evidence>
<accession>D1CHP3</accession>
<reference evidence="8" key="1">
    <citation type="journal article" date="2010" name="Stand. Genomic Sci.">
        <title>Complete genome sequence of 'Thermobaculum terrenum' type strain (YNP1).</title>
        <authorList>
            <person name="Kiss H."/>
            <person name="Cleland D."/>
            <person name="Lapidus A."/>
            <person name="Lucas S."/>
            <person name="Glavina Del Rio T."/>
            <person name="Nolan M."/>
            <person name="Tice H."/>
            <person name="Han C."/>
            <person name="Goodwin L."/>
            <person name="Pitluck S."/>
            <person name="Liolios K."/>
            <person name="Ivanova N."/>
            <person name="Mavromatis K."/>
            <person name="Ovchinnikova G."/>
            <person name="Pati A."/>
            <person name="Chen A."/>
            <person name="Palaniappan K."/>
            <person name="Land M."/>
            <person name="Hauser L."/>
            <person name="Chang Y."/>
            <person name="Jeffries C."/>
            <person name="Lu M."/>
            <person name="Brettin T."/>
            <person name="Detter J."/>
            <person name="Goker M."/>
            <person name="Tindall B."/>
            <person name="Beck B."/>
            <person name="McDermott T."/>
            <person name="Woyke T."/>
            <person name="Bristow J."/>
            <person name="Eisen J."/>
            <person name="Markowitz V."/>
            <person name="Hugenholtz P."/>
            <person name="Kyrpides N."/>
            <person name="Klenk H."/>
            <person name="Cheng J."/>
        </authorList>
    </citation>
    <scope>NUCLEOTIDE SEQUENCE [LARGE SCALE GENOMIC DNA]</scope>
    <source>
        <strain evidence="8">ATCC BAA-798 / YNP1</strain>
    </source>
</reference>
<dbReference type="NCBIfam" id="NF008726">
    <property type="entry name" value="PRK11728.1"/>
    <property type="match status" value="1"/>
</dbReference>
<sequence length="409" mass="45159">MPDRKYDLVVIGAGIVGLASAMEILKRHPALRLAVLDKEEQIAQHQTGHNSGVIHSGIYYAPGSLKAKLCVSGKQKLIQFCQEHDIPYELCGKIIVATTEEELPRLQNIYERGLANGVPGVELIGPERIREIEPECEGIRAIWSPTTGIVDFGRVALAYADEVQARGGEILTGHEVFDIKQQDGVYNLETSRGVVASKYIVSCAGLYADRIAEMTGAPKYPKIVPFRGDYYVLRPEKRHLVRGLIYPVPDPRFPFLGVHFTRRMDGEVWLGPNAVLAFAREGYRRTDFNARDLLEAVTYRGFGLLAWRYWRMGLEEMYRDFSKVAFLAALKRYVPAIRAEDMLPGPSGVRAQALAPDGSLVDDFVFNRSGNALHVRNAPSPAATSSLAIGEVIAATAAKAFDLPTPVAH</sequence>
<dbReference type="PANTHER" id="PTHR43104">
    <property type="entry name" value="L-2-HYDROXYGLUTARATE DEHYDROGENASE, MITOCHONDRIAL"/>
    <property type="match status" value="1"/>
</dbReference>
<dbReference type="eggNOG" id="COG0579">
    <property type="taxonomic scope" value="Bacteria"/>
</dbReference>
<dbReference type="KEGG" id="ttr:Tter_2365"/>
<comment type="cofactor">
    <cofactor evidence="1">
        <name>FAD</name>
        <dbReference type="ChEBI" id="CHEBI:57692"/>
    </cofactor>
</comment>
<dbReference type="SUPFAM" id="SSF51905">
    <property type="entry name" value="FAD/NAD(P)-binding domain"/>
    <property type="match status" value="1"/>
</dbReference>
<evidence type="ECO:0000256" key="3">
    <source>
        <dbReference type="ARBA" id="ARBA00022827"/>
    </source>
</evidence>
<keyword evidence="4" id="KW-0560">Oxidoreductase</keyword>
<keyword evidence="2" id="KW-0285">Flavoprotein</keyword>
<keyword evidence="8" id="KW-1185">Reference proteome</keyword>
<evidence type="ECO:0000259" key="6">
    <source>
        <dbReference type="Pfam" id="PF01266"/>
    </source>
</evidence>
<dbReference type="Proteomes" id="UP000000323">
    <property type="component" value="Chromosome 2"/>
</dbReference>
<dbReference type="EMBL" id="CP001826">
    <property type="protein sequence ID" value="ACZ43264.1"/>
    <property type="molecule type" value="Genomic_DNA"/>
</dbReference>
<dbReference type="HOGENOM" id="CLU_024775_0_1_0"/>
<proteinExistence type="inferred from homology"/>
<dbReference type="Gene3D" id="3.30.9.10">
    <property type="entry name" value="D-Amino Acid Oxidase, subunit A, domain 2"/>
    <property type="match status" value="1"/>
</dbReference>
<protein>
    <submittedName>
        <fullName evidence="7">FAD dependent oxidoreductase</fullName>
    </submittedName>
</protein>
<feature type="domain" description="FAD dependent oxidoreductase" evidence="6">
    <location>
        <begin position="7"/>
        <end position="395"/>
    </location>
</feature>
<organism evidence="7 8">
    <name type="scientific">Thermobaculum terrenum (strain ATCC BAA-798 / CCMEE 7001 / YNP1)</name>
    <dbReference type="NCBI Taxonomy" id="525904"/>
    <lineage>
        <taxon>Bacteria</taxon>
        <taxon>Bacillati</taxon>
        <taxon>Chloroflexota</taxon>
        <taxon>Chloroflexia</taxon>
        <taxon>Candidatus Thermobaculales</taxon>
        <taxon>Candidatus Thermobaculaceae</taxon>
        <taxon>Thermobaculum</taxon>
    </lineage>
</organism>
<comment type="similarity">
    <text evidence="5">Belongs to the L2HGDH family.</text>
</comment>
<dbReference type="STRING" id="525904.Tter_2365"/>
<keyword evidence="3" id="KW-0274">FAD</keyword>
<evidence type="ECO:0000256" key="5">
    <source>
        <dbReference type="ARBA" id="ARBA00037941"/>
    </source>
</evidence>
<dbReference type="OrthoDB" id="9801699at2"/>
<dbReference type="PANTHER" id="PTHR43104:SF2">
    <property type="entry name" value="L-2-HYDROXYGLUTARATE DEHYDROGENASE, MITOCHONDRIAL"/>
    <property type="match status" value="1"/>
</dbReference>
<name>D1CHP3_THET1</name>
<dbReference type="AlphaFoldDB" id="D1CHP3"/>
<dbReference type="RefSeq" id="WP_012876295.1">
    <property type="nucleotide sequence ID" value="NC_013526.1"/>
</dbReference>
<dbReference type="InterPro" id="IPR036188">
    <property type="entry name" value="FAD/NAD-bd_sf"/>
</dbReference>
<evidence type="ECO:0000256" key="4">
    <source>
        <dbReference type="ARBA" id="ARBA00023002"/>
    </source>
</evidence>
<dbReference type="Gene3D" id="3.50.50.60">
    <property type="entry name" value="FAD/NAD(P)-binding domain"/>
    <property type="match status" value="1"/>
</dbReference>
<dbReference type="GO" id="GO:0047545">
    <property type="term" value="F:(S)-2-hydroxyglutarate dehydrogenase activity"/>
    <property type="evidence" value="ECO:0007669"/>
    <property type="project" value="TreeGrafter"/>
</dbReference>
<evidence type="ECO:0000313" key="8">
    <source>
        <dbReference type="Proteomes" id="UP000000323"/>
    </source>
</evidence>
<gene>
    <name evidence="7" type="ordered locus">Tter_2365</name>
</gene>
<evidence type="ECO:0000313" key="7">
    <source>
        <dbReference type="EMBL" id="ACZ43264.1"/>
    </source>
</evidence>